<protein>
    <submittedName>
        <fullName evidence="6">Uncharacterized sugar kinase ydjH</fullName>
        <ecNumber evidence="6">2.7.1.-</ecNumber>
    </submittedName>
</protein>
<dbReference type="EC" id="2.7.1.-" evidence="6"/>
<comment type="similarity">
    <text evidence="1 4">Belongs to the carbohydrate kinase PfkB family.</text>
</comment>
<dbReference type="InterPro" id="IPR011611">
    <property type="entry name" value="PfkB_dom"/>
</dbReference>
<evidence type="ECO:0000313" key="6">
    <source>
        <dbReference type="EMBL" id="SUU83531.1"/>
    </source>
</evidence>
<dbReference type="Pfam" id="PF00294">
    <property type="entry name" value="PfkB"/>
    <property type="match status" value="1"/>
</dbReference>
<evidence type="ECO:0000256" key="1">
    <source>
        <dbReference type="ARBA" id="ARBA00010688"/>
    </source>
</evidence>
<dbReference type="OrthoDB" id="9795789at2"/>
<evidence type="ECO:0000259" key="5">
    <source>
        <dbReference type="Pfam" id="PF00294"/>
    </source>
</evidence>
<dbReference type="Gene3D" id="3.40.1190.20">
    <property type="match status" value="1"/>
</dbReference>
<dbReference type="InterPro" id="IPR002139">
    <property type="entry name" value="Ribo/fructo_kinase"/>
</dbReference>
<reference evidence="6 7" key="1">
    <citation type="submission" date="2018-06" db="EMBL/GenBank/DDBJ databases">
        <authorList>
            <consortium name="Pathogen Informatics"/>
            <person name="Doyle S."/>
        </authorList>
    </citation>
    <scope>NUCLEOTIDE SEQUENCE [LARGE SCALE GENOMIC DNA]</scope>
    <source>
        <strain evidence="6 7">NCTC12722</strain>
    </source>
</reference>
<evidence type="ECO:0000256" key="2">
    <source>
        <dbReference type="ARBA" id="ARBA00022679"/>
    </source>
</evidence>
<keyword evidence="3 4" id="KW-0418">Kinase</keyword>
<dbReference type="RefSeq" id="WP_002718310.1">
    <property type="nucleotide sequence ID" value="NZ_UFSI01000001.1"/>
</dbReference>
<evidence type="ECO:0000256" key="4">
    <source>
        <dbReference type="RuleBase" id="RU003704"/>
    </source>
</evidence>
<accession>A0A380W3J5</accession>
<evidence type="ECO:0000313" key="7">
    <source>
        <dbReference type="Proteomes" id="UP000254343"/>
    </source>
</evidence>
<dbReference type="Proteomes" id="UP000254343">
    <property type="component" value="Unassembled WGS sequence"/>
</dbReference>
<organism evidence="6 7">
    <name type="scientific">Afipia felis</name>
    <name type="common">Cat scratch disease bacillus</name>
    <dbReference type="NCBI Taxonomy" id="1035"/>
    <lineage>
        <taxon>Bacteria</taxon>
        <taxon>Pseudomonadati</taxon>
        <taxon>Pseudomonadota</taxon>
        <taxon>Alphaproteobacteria</taxon>
        <taxon>Hyphomicrobiales</taxon>
        <taxon>Nitrobacteraceae</taxon>
        <taxon>Afipia</taxon>
    </lineage>
</organism>
<gene>
    <name evidence="6" type="primary">ydjH</name>
    <name evidence="6" type="ORF">NCTC12722_00698</name>
</gene>
<dbReference type="GO" id="GO:0006796">
    <property type="term" value="P:phosphate-containing compound metabolic process"/>
    <property type="evidence" value="ECO:0007669"/>
    <property type="project" value="UniProtKB-ARBA"/>
</dbReference>
<dbReference type="InterPro" id="IPR002173">
    <property type="entry name" value="Carboh/pur_kinase_PfkB_CS"/>
</dbReference>
<dbReference type="AlphaFoldDB" id="A0A380W3J5"/>
<dbReference type="PANTHER" id="PTHR10584:SF157">
    <property type="entry name" value="SULFOFRUCTOSE KINASE"/>
    <property type="match status" value="1"/>
</dbReference>
<proteinExistence type="inferred from homology"/>
<dbReference type="EMBL" id="UIGB01000001">
    <property type="protein sequence ID" value="SUU83531.1"/>
    <property type="molecule type" value="Genomic_DNA"/>
</dbReference>
<name>A0A380W3J5_AFIFE</name>
<dbReference type="InterPro" id="IPR029056">
    <property type="entry name" value="Ribokinase-like"/>
</dbReference>
<dbReference type="PRINTS" id="PR00990">
    <property type="entry name" value="RIBOKINASE"/>
</dbReference>
<dbReference type="PROSITE" id="PS00584">
    <property type="entry name" value="PFKB_KINASES_2"/>
    <property type="match status" value="1"/>
</dbReference>
<feature type="domain" description="Carbohydrate kinase PfkB" evidence="5">
    <location>
        <begin position="11"/>
        <end position="295"/>
    </location>
</feature>
<dbReference type="GO" id="GO:0005829">
    <property type="term" value="C:cytosol"/>
    <property type="evidence" value="ECO:0007669"/>
    <property type="project" value="TreeGrafter"/>
</dbReference>
<dbReference type="PANTHER" id="PTHR10584">
    <property type="entry name" value="SUGAR KINASE"/>
    <property type="match status" value="1"/>
</dbReference>
<keyword evidence="2 4" id="KW-0808">Transferase</keyword>
<sequence length="312" mass="33182">MTAQPRPVAPNILCVGMPVRDLVFRVESIPARGNKMRATHFTEYSGGNALNASIAIARLGGRVLMSGPMGHVGEKAAEQIFEDLAREGIDGSAMVQMPGLVTPISNIMIDHTGERTIVTYRDPKMWDVTLPDTNELLKDCEAVLTENRCVFVRDLCFEAKRRGIPVILDADRAMPLDEPLLQASTHIVFSAEALHAATGAEDGIAALRTIAALTPAFVGVTNGAGGMTWLEDGNVRHMAAFPIAAVDTLGAGDVFHGAFTIAIAEGQPLEAAVRFSAAAAALKCTRHGGAFGSPQRVEVEEFLTKSAIPHFA</sequence>
<evidence type="ECO:0000256" key="3">
    <source>
        <dbReference type="ARBA" id="ARBA00022777"/>
    </source>
</evidence>
<dbReference type="GO" id="GO:0016301">
    <property type="term" value="F:kinase activity"/>
    <property type="evidence" value="ECO:0007669"/>
    <property type="project" value="UniProtKB-KW"/>
</dbReference>
<dbReference type="SUPFAM" id="SSF53613">
    <property type="entry name" value="Ribokinase-like"/>
    <property type="match status" value="1"/>
</dbReference>